<dbReference type="Proteomes" id="UP000323000">
    <property type="component" value="Chromosome 7"/>
</dbReference>
<sequence>MYLLGRNSSVIFSAITIAASSSMKTIENASLMNSLKPPASVTEEERIAWFRKKLPEFKIFKSNNLTEKFHGRVLEFFGEECEIRAFMTSISPARSFGKREVLSLETFFKAHPHGCLMILSRTLDSRHGYRVLKPLLDRQVKLAAVTPGLSFLFKNTPVESWFDSIKSGNKDPGEIPLAQNLSNLIRLAVLYKYGGVYLDTDFIILKSLKGLKNSIGAQSTDVVSGNWTRLNNAVLIFDMNHPLLLKFIEEFATTFDVLPPSAFYPVHWNNIGGLFKLPENRAGLRWVKAKLLQLSGQTYGITKIFFCMLEFVLITDPEKNPICLIDSQGS</sequence>
<dbReference type="Pfam" id="PF04488">
    <property type="entry name" value="Gly_transf_sug"/>
    <property type="match status" value="1"/>
</dbReference>
<dbReference type="InterPro" id="IPR029044">
    <property type="entry name" value="Nucleotide-diphossugar_trans"/>
</dbReference>
<protein>
    <recommendedName>
        <fullName evidence="3">Alpha 1,4-glycosyltransferase domain-containing protein</fullName>
    </recommendedName>
</protein>
<evidence type="ECO:0008006" key="3">
    <source>
        <dbReference type="Google" id="ProtNLM"/>
    </source>
</evidence>
<name>A0A5C7HPW8_9ROSI</name>
<dbReference type="OrthoDB" id="409543at2759"/>
<evidence type="ECO:0000313" key="1">
    <source>
        <dbReference type="EMBL" id="TXG58838.1"/>
    </source>
</evidence>
<accession>A0A5C7HPW8</accession>
<dbReference type="PANTHER" id="PTHR46781">
    <property type="entry name" value="ALPHA 1,4-GLYCOSYLTRANSFERASE FAMILY PROTEIN"/>
    <property type="match status" value="1"/>
</dbReference>
<comment type="caution">
    <text evidence="1">The sequence shown here is derived from an EMBL/GenBank/DDBJ whole genome shotgun (WGS) entry which is preliminary data.</text>
</comment>
<dbReference type="InterPro" id="IPR044789">
    <property type="entry name" value="Put_A1-4-GlycosylTfrase_plant"/>
</dbReference>
<dbReference type="EMBL" id="VAHF01000007">
    <property type="protein sequence ID" value="TXG58838.1"/>
    <property type="molecule type" value="Genomic_DNA"/>
</dbReference>
<dbReference type="Gene3D" id="3.90.550.20">
    <property type="match status" value="1"/>
</dbReference>
<reference evidence="2" key="1">
    <citation type="journal article" date="2019" name="Gigascience">
        <title>De novo genome assembly of the endangered Acer yangbiense, a plant species with extremely small populations endemic to Yunnan Province, China.</title>
        <authorList>
            <person name="Yang J."/>
            <person name="Wariss H.M."/>
            <person name="Tao L."/>
            <person name="Zhang R."/>
            <person name="Yun Q."/>
            <person name="Hollingsworth P."/>
            <person name="Dao Z."/>
            <person name="Luo G."/>
            <person name="Guo H."/>
            <person name="Ma Y."/>
            <person name="Sun W."/>
        </authorList>
    </citation>
    <scope>NUCLEOTIDE SEQUENCE [LARGE SCALE GENOMIC DNA]</scope>
    <source>
        <strain evidence="2">cv. Malutang</strain>
    </source>
</reference>
<keyword evidence="2" id="KW-1185">Reference proteome</keyword>
<dbReference type="AlphaFoldDB" id="A0A5C7HPW8"/>
<dbReference type="PANTHER" id="PTHR46781:SF2">
    <property type="entry name" value="ALPHA 1,4-GLYCOSYLTRANSFERASE FAMILY PROTEIN"/>
    <property type="match status" value="1"/>
</dbReference>
<dbReference type="InterPro" id="IPR007577">
    <property type="entry name" value="GlycoTrfase_DXD_sugar-bd_CS"/>
</dbReference>
<evidence type="ECO:0000313" key="2">
    <source>
        <dbReference type="Proteomes" id="UP000323000"/>
    </source>
</evidence>
<organism evidence="1 2">
    <name type="scientific">Acer yangbiense</name>
    <dbReference type="NCBI Taxonomy" id="1000413"/>
    <lineage>
        <taxon>Eukaryota</taxon>
        <taxon>Viridiplantae</taxon>
        <taxon>Streptophyta</taxon>
        <taxon>Embryophyta</taxon>
        <taxon>Tracheophyta</taxon>
        <taxon>Spermatophyta</taxon>
        <taxon>Magnoliopsida</taxon>
        <taxon>eudicotyledons</taxon>
        <taxon>Gunneridae</taxon>
        <taxon>Pentapetalae</taxon>
        <taxon>rosids</taxon>
        <taxon>malvids</taxon>
        <taxon>Sapindales</taxon>
        <taxon>Sapindaceae</taxon>
        <taxon>Hippocastanoideae</taxon>
        <taxon>Acereae</taxon>
        <taxon>Acer</taxon>
    </lineage>
</organism>
<gene>
    <name evidence="1" type="ORF">EZV62_016667</name>
</gene>
<dbReference type="SUPFAM" id="SSF53448">
    <property type="entry name" value="Nucleotide-diphospho-sugar transferases"/>
    <property type="match status" value="1"/>
</dbReference>
<proteinExistence type="predicted"/>